<evidence type="ECO:0000256" key="1">
    <source>
        <dbReference type="ARBA" id="ARBA00004319"/>
    </source>
</evidence>
<dbReference type="EMBL" id="VSWD01000010">
    <property type="protein sequence ID" value="KAK3090285.1"/>
    <property type="molecule type" value="Genomic_DNA"/>
</dbReference>
<dbReference type="InterPro" id="IPR018247">
    <property type="entry name" value="EF_Hand_1_Ca_BS"/>
</dbReference>
<evidence type="ECO:0000256" key="3">
    <source>
        <dbReference type="ARBA" id="ARBA00022729"/>
    </source>
</evidence>
<keyword evidence="8" id="KW-0143">Chaperone</keyword>
<dbReference type="Gene3D" id="1.10.238.10">
    <property type="entry name" value="EF-hand"/>
    <property type="match status" value="3"/>
</dbReference>
<dbReference type="GO" id="GO:0005509">
    <property type="term" value="F:calcium ion binding"/>
    <property type="evidence" value="ECO:0007669"/>
    <property type="project" value="InterPro"/>
</dbReference>
<feature type="signal peptide" evidence="12">
    <location>
        <begin position="1"/>
        <end position="20"/>
    </location>
</feature>
<dbReference type="SMART" id="SM00054">
    <property type="entry name" value="EFh"/>
    <property type="match status" value="4"/>
</dbReference>
<name>A0AA88XXK9_PINIB</name>
<evidence type="ECO:0000256" key="4">
    <source>
        <dbReference type="ARBA" id="ARBA00022737"/>
    </source>
</evidence>
<feature type="domain" description="EF-hand" evidence="13">
    <location>
        <begin position="238"/>
        <end position="267"/>
    </location>
</feature>
<dbReference type="Proteomes" id="UP001186944">
    <property type="component" value="Unassembled WGS sequence"/>
</dbReference>
<dbReference type="PANTHER" id="PTHR10827:SF95">
    <property type="entry name" value="LD34388P"/>
    <property type="match status" value="1"/>
</dbReference>
<keyword evidence="7" id="KW-0325">Glycoprotein</keyword>
<comment type="subunit">
    <text evidence="10">Interacts with PCSK6 (immature form including the propeptide); probably involved in the maturation and the secretion of PCSK6.</text>
</comment>
<dbReference type="PROSITE" id="PS00018">
    <property type="entry name" value="EF_HAND_1"/>
    <property type="match status" value="6"/>
</dbReference>
<dbReference type="PROSITE" id="PS50222">
    <property type="entry name" value="EF_HAND_2"/>
    <property type="match status" value="5"/>
</dbReference>
<reference evidence="14" key="1">
    <citation type="submission" date="2019-08" db="EMBL/GenBank/DDBJ databases">
        <title>The improved chromosome-level genome for the pearl oyster Pinctada fucata martensii using PacBio sequencing and Hi-C.</title>
        <authorList>
            <person name="Zheng Z."/>
        </authorList>
    </citation>
    <scope>NUCLEOTIDE SEQUENCE</scope>
    <source>
        <strain evidence="14">ZZ-2019</strain>
        <tissue evidence="14">Adductor muscle</tissue>
    </source>
</reference>
<dbReference type="GO" id="GO:0015031">
    <property type="term" value="P:protein transport"/>
    <property type="evidence" value="ECO:0007669"/>
    <property type="project" value="UniProtKB-ARBA"/>
</dbReference>
<keyword evidence="3 12" id="KW-0732">Signal</keyword>
<comment type="subcellular location">
    <subcellularLocation>
        <location evidence="1">Endoplasmic reticulum lumen</location>
    </subcellularLocation>
</comment>
<keyword evidence="2" id="KW-0479">Metal-binding</keyword>
<organism evidence="14 15">
    <name type="scientific">Pinctada imbricata</name>
    <name type="common">Atlantic pearl-oyster</name>
    <name type="synonym">Pinctada martensii</name>
    <dbReference type="NCBI Taxonomy" id="66713"/>
    <lineage>
        <taxon>Eukaryota</taxon>
        <taxon>Metazoa</taxon>
        <taxon>Spiralia</taxon>
        <taxon>Lophotrochozoa</taxon>
        <taxon>Mollusca</taxon>
        <taxon>Bivalvia</taxon>
        <taxon>Autobranchia</taxon>
        <taxon>Pteriomorphia</taxon>
        <taxon>Pterioida</taxon>
        <taxon>Pterioidea</taxon>
        <taxon>Pteriidae</taxon>
        <taxon>Pinctada</taxon>
    </lineage>
</organism>
<keyword evidence="6" id="KW-0106">Calcium</keyword>
<dbReference type="FunFam" id="1.10.238.10:FF:000104">
    <property type="entry name" value="calumenin isoform X1"/>
    <property type="match status" value="1"/>
</dbReference>
<proteinExistence type="predicted"/>
<keyword evidence="4" id="KW-0677">Repeat</keyword>
<evidence type="ECO:0000256" key="2">
    <source>
        <dbReference type="ARBA" id="ARBA00022723"/>
    </source>
</evidence>
<sequence length="317" mass="37491">MRTYLTAVVLIAVCIVRSLSVKEEVNHGSKPHNPVKHDHYHDGEHDAHYDHEAILGDRELEKEFDEMEPEEAKRRLAILVKSMDKDSNNYVTEDELTKWVLGSFEKLDKEDARDQLLEHDEDEDKKVSWREYLSKQYGYNPEDMKDFHERNEEDMEDFTKMVDEEKRKFDAADVNKDGSLDEEEYVAFVYPYDFEHMHDVEMERTMNEQDKNKDGIISKEEFIGDGDTSDREWVIMEEERFKDYDLNRDGQLEKEEIRKWVLPDNTEAAKEEAQHLIDRADDDKDGKLSLDEILEHHDDFVGSQATNYGAYLPKDEL</sequence>
<dbReference type="InterPro" id="IPR002048">
    <property type="entry name" value="EF_hand_dom"/>
</dbReference>
<evidence type="ECO:0000313" key="14">
    <source>
        <dbReference type="EMBL" id="KAK3090285.1"/>
    </source>
</evidence>
<dbReference type="Pfam" id="PF13499">
    <property type="entry name" value="EF-hand_7"/>
    <property type="match status" value="2"/>
</dbReference>
<keyword evidence="15" id="KW-1185">Reference proteome</keyword>
<feature type="domain" description="EF-hand" evidence="13">
    <location>
        <begin position="71"/>
        <end position="106"/>
    </location>
</feature>
<evidence type="ECO:0000256" key="7">
    <source>
        <dbReference type="ARBA" id="ARBA00023180"/>
    </source>
</evidence>
<dbReference type="InterPro" id="IPR011992">
    <property type="entry name" value="EF-hand-dom_pair"/>
</dbReference>
<keyword evidence="5" id="KW-0256">Endoplasmic reticulum</keyword>
<evidence type="ECO:0000256" key="10">
    <source>
        <dbReference type="ARBA" id="ARBA00063143"/>
    </source>
</evidence>
<comment type="caution">
    <text evidence="14">The sequence shown here is derived from an EMBL/GenBank/DDBJ whole genome shotgun (WGS) entry which is preliminary data.</text>
</comment>
<evidence type="ECO:0000313" key="15">
    <source>
        <dbReference type="Proteomes" id="UP001186944"/>
    </source>
</evidence>
<evidence type="ECO:0000256" key="12">
    <source>
        <dbReference type="SAM" id="SignalP"/>
    </source>
</evidence>
<comment type="function">
    <text evidence="9">Probable molecular chaperone assisting protein biosynthesis and transport in the endoplasmic reticulum. Required for the proper biosynthesis and transport of pulmonary surfactant-associated protein A/SP-A, pulmonary surfactant-associated protein D/SP-D and the lipid transporter ABCA3. By regulating both the proper expression and the degradation through the endoplasmic reticulum-associated protein degradation pathway of these proteins plays a crucial role in pulmonary surfactant homeostasis. Has an anti-fibrotic activity by negatively regulating the secretion of type I and type III collagens. This calcium-binding protein also transiently associates with immature PCSK6 and regulates its secretion.</text>
</comment>
<dbReference type="PANTHER" id="PTHR10827">
    <property type="entry name" value="RETICULOCALBIN"/>
    <property type="match status" value="1"/>
</dbReference>
<feature type="domain" description="EF-hand" evidence="13">
    <location>
        <begin position="160"/>
        <end position="195"/>
    </location>
</feature>
<feature type="chain" id="PRO_5041675953" description="Reticulocalbin-3" evidence="12">
    <location>
        <begin position="21"/>
        <end position="317"/>
    </location>
</feature>
<feature type="domain" description="EF-hand" evidence="13">
    <location>
        <begin position="268"/>
        <end position="303"/>
    </location>
</feature>
<evidence type="ECO:0000256" key="9">
    <source>
        <dbReference type="ARBA" id="ARBA00056975"/>
    </source>
</evidence>
<evidence type="ECO:0000256" key="8">
    <source>
        <dbReference type="ARBA" id="ARBA00023186"/>
    </source>
</evidence>
<accession>A0AA88XXK9</accession>
<dbReference type="AlphaFoldDB" id="A0AA88XXK9"/>
<evidence type="ECO:0000256" key="11">
    <source>
        <dbReference type="ARBA" id="ARBA00072696"/>
    </source>
</evidence>
<feature type="domain" description="EF-hand" evidence="13">
    <location>
        <begin position="197"/>
        <end position="232"/>
    </location>
</feature>
<evidence type="ECO:0000256" key="6">
    <source>
        <dbReference type="ARBA" id="ARBA00022837"/>
    </source>
</evidence>
<evidence type="ECO:0000256" key="5">
    <source>
        <dbReference type="ARBA" id="ARBA00022824"/>
    </source>
</evidence>
<gene>
    <name evidence="14" type="ORF">FSP39_010627</name>
</gene>
<dbReference type="GO" id="GO:0005788">
    <property type="term" value="C:endoplasmic reticulum lumen"/>
    <property type="evidence" value="ECO:0007669"/>
    <property type="project" value="UniProtKB-SubCell"/>
</dbReference>
<dbReference type="SUPFAM" id="SSF47473">
    <property type="entry name" value="EF-hand"/>
    <property type="match status" value="2"/>
</dbReference>
<protein>
    <recommendedName>
        <fullName evidence="11">Reticulocalbin-3</fullName>
    </recommendedName>
</protein>
<evidence type="ECO:0000259" key="13">
    <source>
        <dbReference type="PROSITE" id="PS50222"/>
    </source>
</evidence>